<reference evidence="3 4" key="1">
    <citation type="submission" date="2024-03" db="EMBL/GenBank/DDBJ databases">
        <title>Human intestinal bacterial collection.</title>
        <authorList>
            <person name="Pauvert C."/>
            <person name="Hitch T.C.A."/>
            <person name="Clavel T."/>
        </authorList>
    </citation>
    <scope>NUCLEOTIDE SEQUENCE [LARGE SCALE GENOMIC DNA]</scope>
    <source>
        <strain evidence="3 4">CLA-AP-H34</strain>
    </source>
</reference>
<feature type="region of interest" description="Disordered" evidence="1">
    <location>
        <begin position="46"/>
        <end position="78"/>
    </location>
</feature>
<evidence type="ECO:0000256" key="1">
    <source>
        <dbReference type="SAM" id="MobiDB-lite"/>
    </source>
</evidence>
<keyword evidence="2" id="KW-0812">Transmembrane</keyword>
<keyword evidence="2" id="KW-0472">Membrane</keyword>
<dbReference type="EMBL" id="JBBMFT010000004">
    <property type="protein sequence ID" value="MEQ2456555.1"/>
    <property type="molecule type" value="Genomic_DNA"/>
</dbReference>
<keyword evidence="2" id="KW-1133">Transmembrane helix</keyword>
<evidence type="ECO:0000256" key="2">
    <source>
        <dbReference type="SAM" id="Phobius"/>
    </source>
</evidence>
<organism evidence="3 4">
    <name type="scientific">Flavonifractor hominis</name>
    <dbReference type="NCBI Taxonomy" id="3133178"/>
    <lineage>
        <taxon>Bacteria</taxon>
        <taxon>Bacillati</taxon>
        <taxon>Bacillota</taxon>
        <taxon>Clostridia</taxon>
        <taxon>Eubacteriales</taxon>
        <taxon>Oscillospiraceae</taxon>
        <taxon>Flavonifractor</taxon>
    </lineage>
</organism>
<comment type="caution">
    <text evidence="3">The sequence shown here is derived from an EMBL/GenBank/DDBJ whole genome shotgun (WGS) entry which is preliminary data.</text>
</comment>
<gene>
    <name evidence="3" type="ORF">WMO45_08475</name>
</gene>
<accession>A0ABV1EPM6</accession>
<feature type="transmembrane region" description="Helical" evidence="2">
    <location>
        <begin position="84"/>
        <end position="105"/>
    </location>
</feature>
<evidence type="ECO:0000313" key="3">
    <source>
        <dbReference type="EMBL" id="MEQ2456555.1"/>
    </source>
</evidence>
<protein>
    <recommendedName>
        <fullName evidence="5">Zinc ribbon domain-containing protein</fullName>
    </recommendedName>
</protein>
<name>A0ABV1EPM6_9FIRM</name>
<sequence length="296" mass="32850">MRKITCADCGRRYDYDVDDFCPKCGSYNPPPDTGATRLEQELLSRFQDGQKQQTRSARTRPAPGRTLPRPHTPHAGGEERRRSWLVAIVVVVIAALAAFLFPILAVNFASLSTGLPETGWSIAVPEPDTPALEAHPTDSLPQDGVHEPYESFRMNGTQDITVGELWEPYLSDELAALYDDARCVALDLEVTGGYTRYDLYFFTPFLSLSDGTQVYAETDWDLLDAFYEVGLEPVTPYDAQWADPLYGQMIFFLPDDCTGDVTLVLPEAAPGDGEEDPPAAYHLITLQLPWSTSEAF</sequence>
<dbReference type="Proteomes" id="UP001440599">
    <property type="component" value="Unassembled WGS sequence"/>
</dbReference>
<proteinExistence type="predicted"/>
<keyword evidence="4" id="KW-1185">Reference proteome</keyword>
<evidence type="ECO:0000313" key="4">
    <source>
        <dbReference type="Proteomes" id="UP001440599"/>
    </source>
</evidence>
<evidence type="ECO:0008006" key="5">
    <source>
        <dbReference type="Google" id="ProtNLM"/>
    </source>
</evidence>
<dbReference type="RefSeq" id="WP_349140218.1">
    <property type="nucleotide sequence ID" value="NZ_JBBMFT010000004.1"/>
</dbReference>
<feature type="compositionally biased region" description="Polar residues" evidence="1">
    <location>
        <begin position="47"/>
        <end position="56"/>
    </location>
</feature>